<comment type="subcellular location">
    <subcellularLocation>
        <location evidence="1">Cell membrane</location>
        <topology evidence="1">Single-pass type I membrane protein</topology>
    </subcellularLocation>
</comment>
<evidence type="ECO:0000256" key="1">
    <source>
        <dbReference type="ARBA" id="ARBA00004251"/>
    </source>
</evidence>
<feature type="domain" description="ALK/LTK-like glycine-rich" evidence="16">
    <location>
        <begin position="89"/>
        <end position="278"/>
    </location>
</feature>
<evidence type="ECO:0000256" key="15">
    <source>
        <dbReference type="ARBA" id="ARBA00023180"/>
    </source>
</evidence>
<gene>
    <name evidence="17" type="ORF">METZ01_LOCUS265349</name>
</gene>
<keyword evidence="6" id="KW-0732">Signal</keyword>
<protein>
    <recommendedName>
        <fullName evidence="2">receptor protein-tyrosine kinase</fullName>
        <ecNumber evidence="2">2.7.10.1</ecNumber>
    </recommendedName>
</protein>
<sequence length="293" mass="28703">MFDFSVKKFVITAILFISWELNAQVALPTFHGVQKTHFTFSGTFTNCGATERNGPTQSQVNSTYTSGNSLYNAVTINTQGIQEWTVPVTGTYKISVWGAQGGPQKGNADDDVSKGGKGAILSGDFSLTQNWVLKIIVGQRGTDSGGGGGTFVAKSDNTALIVAGGGAADCGSCGTQTDAVTSEGDGNGGSASCGSGGGGFNGNGTTGSYGTGGLAFVNGGTGGSPGGSVSPGGFGGGGGASNCCTGGGGGYTGGSGDSSCGSNGGYSYNNAAANKTSSVSNTLHGKVTIVFQE</sequence>
<evidence type="ECO:0000256" key="6">
    <source>
        <dbReference type="ARBA" id="ARBA00022729"/>
    </source>
</evidence>
<evidence type="ECO:0000256" key="4">
    <source>
        <dbReference type="ARBA" id="ARBA00022679"/>
    </source>
</evidence>
<accession>A0A382JLD4</accession>
<keyword evidence="3" id="KW-1003">Cell membrane</keyword>
<evidence type="ECO:0000256" key="14">
    <source>
        <dbReference type="ARBA" id="ARBA00023170"/>
    </source>
</evidence>
<evidence type="ECO:0000256" key="10">
    <source>
        <dbReference type="ARBA" id="ARBA00022989"/>
    </source>
</evidence>
<evidence type="ECO:0000256" key="11">
    <source>
        <dbReference type="ARBA" id="ARBA00023136"/>
    </source>
</evidence>
<organism evidence="17">
    <name type="scientific">marine metagenome</name>
    <dbReference type="NCBI Taxonomy" id="408172"/>
    <lineage>
        <taxon>unclassified sequences</taxon>
        <taxon>metagenomes</taxon>
        <taxon>ecological metagenomes</taxon>
    </lineage>
</organism>
<keyword evidence="4" id="KW-0808">Transferase</keyword>
<dbReference type="EMBL" id="UINC01074869">
    <property type="protein sequence ID" value="SVC12495.1"/>
    <property type="molecule type" value="Genomic_DNA"/>
</dbReference>
<evidence type="ECO:0000313" key="17">
    <source>
        <dbReference type="EMBL" id="SVC12495.1"/>
    </source>
</evidence>
<keyword evidence="7" id="KW-0547">Nucleotide-binding</keyword>
<evidence type="ECO:0000256" key="7">
    <source>
        <dbReference type="ARBA" id="ARBA00022741"/>
    </source>
</evidence>
<evidence type="ECO:0000256" key="13">
    <source>
        <dbReference type="ARBA" id="ARBA00023157"/>
    </source>
</evidence>
<dbReference type="GO" id="GO:0004714">
    <property type="term" value="F:transmembrane receptor protein tyrosine kinase activity"/>
    <property type="evidence" value="ECO:0007669"/>
    <property type="project" value="UniProtKB-EC"/>
</dbReference>
<evidence type="ECO:0000259" key="16">
    <source>
        <dbReference type="Pfam" id="PF12810"/>
    </source>
</evidence>
<keyword evidence="14" id="KW-0675">Receptor</keyword>
<keyword evidence="5" id="KW-0812">Transmembrane</keyword>
<dbReference type="PANTHER" id="PTHR31535">
    <property type="match status" value="1"/>
</dbReference>
<keyword evidence="15" id="KW-0325">Glycoprotein</keyword>
<keyword evidence="9" id="KW-0067">ATP-binding</keyword>
<reference evidence="17" key="1">
    <citation type="submission" date="2018-05" db="EMBL/GenBank/DDBJ databases">
        <authorList>
            <person name="Lanie J.A."/>
            <person name="Ng W.-L."/>
            <person name="Kazmierczak K.M."/>
            <person name="Andrzejewski T.M."/>
            <person name="Davidsen T.M."/>
            <person name="Wayne K.J."/>
            <person name="Tettelin H."/>
            <person name="Glass J.I."/>
            <person name="Rusch D."/>
            <person name="Podicherti R."/>
            <person name="Tsui H.-C.T."/>
            <person name="Winkler M.E."/>
        </authorList>
    </citation>
    <scope>NUCLEOTIDE SEQUENCE</scope>
</reference>
<dbReference type="GO" id="GO:0005886">
    <property type="term" value="C:plasma membrane"/>
    <property type="evidence" value="ECO:0007669"/>
    <property type="project" value="UniProtKB-SubCell"/>
</dbReference>
<proteinExistence type="predicted"/>
<keyword evidence="8" id="KW-0418">Kinase</keyword>
<evidence type="ECO:0000256" key="2">
    <source>
        <dbReference type="ARBA" id="ARBA00011902"/>
    </source>
</evidence>
<evidence type="ECO:0000256" key="3">
    <source>
        <dbReference type="ARBA" id="ARBA00022475"/>
    </source>
</evidence>
<dbReference type="GO" id="GO:0005524">
    <property type="term" value="F:ATP binding"/>
    <property type="evidence" value="ECO:0007669"/>
    <property type="project" value="UniProtKB-KW"/>
</dbReference>
<evidence type="ECO:0000256" key="5">
    <source>
        <dbReference type="ARBA" id="ARBA00022692"/>
    </source>
</evidence>
<evidence type="ECO:0000256" key="12">
    <source>
        <dbReference type="ARBA" id="ARBA00023137"/>
    </source>
</evidence>
<keyword evidence="11" id="KW-0472">Membrane</keyword>
<dbReference type="EC" id="2.7.10.1" evidence="2"/>
<name>A0A382JLD4_9ZZZZ</name>
<dbReference type="PANTHER" id="PTHR31535:SF3">
    <property type="entry name" value="REGULATORY PROTEIN ZESTE"/>
    <property type="match status" value="1"/>
</dbReference>
<dbReference type="Pfam" id="PF12810">
    <property type="entry name" value="ALK_LTK_GRD"/>
    <property type="match status" value="1"/>
</dbReference>
<keyword evidence="10" id="KW-1133">Transmembrane helix</keyword>
<dbReference type="AlphaFoldDB" id="A0A382JLD4"/>
<keyword evidence="12" id="KW-0829">Tyrosine-protein kinase</keyword>
<evidence type="ECO:0000256" key="9">
    <source>
        <dbReference type="ARBA" id="ARBA00022840"/>
    </source>
</evidence>
<dbReference type="InterPro" id="IPR055163">
    <property type="entry name" value="ALK/LTK-like_GRD"/>
</dbReference>
<evidence type="ECO:0000256" key="8">
    <source>
        <dbReference type="ARBA" id="ARBA00022777"/>
    </source>
</evidence>
<keyword evidence="13" id="KW-1015">Disulfide bond</keyword>